<dbReference type="Proteomes" id="UP001265700">
    <property type="component" value="Unassembled WGS sequence"/>
</dbReference>
<evidence type="ECO:0000313" key="5">
    <source>
        <dbReference type="EMBL" id="MDR7152034.1"/>
    </source>
</evidence>
<dbReference type="GO" id="GO:0047922">
    <property type="term" value="F:gentisate 1,2-dioxygenase activity"/>
    <property type="evidence" value="ECO:0007669"/>
    <property type="project" value="UniProtKB-EC"/>
</dbReference>
<comment type="caution">
    <text evidence="5">The sequence shown here is derived from an EMBL/GenBank/DDBJ whole genome shotgun (WGS) entry which is preliminary data.</text>
</comment>
<evidence type="ECO:0000256" key="3">
    <source>
        <dbReference type="NCBIfam" id="TIGR02272"/>
    </source>
</evidence>
<dbReference type="InterPro" id="IPR013096">
    <property type="entry name" value="Cupin_2"/>
</dbReference>
<dbReference type="InterPro" id="IPR011960">
    <property type="entry name" value="Gentisate_dOase"/>
</dbReference>
<keyword evidence="2 5" id="KW-0560">Oxidoreductase</keyword>
<accession>A0ABU1WSI3</accession>
<dbReference type="CDD" id="cd06992">
    <property type="entry name" value="cupin_GDO-like_C"/>
    <property type="match status" value="1"/>
</dbReference>
<organism evidence="5 6">
    <name type="scientific">Hydrogenophaga palleronii</name>
    <dbReference type="NCBI Taxonomy" id="65655"/>
    <lineage>
        <taxon>Bacteria</taxon>
        <taxon>Pseudomonadati</taxon>
        <taxon>Pseudomonadota</taxon>
        <taxon>Betaproteobacteria</taxon>
        <taxon>Burkholderiales</taxon>
        <taxon>Comamonadaceae</taxon>
        <taxon>Hydrogenophaga</taxon>
    </lineage>
</organism>
<dbReference type="EMBL" id="JAVDWU010000009">
    <property type="protein sequence ID" value="MDR7152034.1"/>
    <property type="molecule type" value="Genomic_DNA"/>
</dbReference>
<dbReference type="InterPro" id="IPR014710">
    <property type="entry name" value="RmlC-like_jellyroll"/>
</dbReference>
<evidence type="ECO:0000256" key="1">
    <source>
        <dbReference type="ARBA" id="ARBA00022964"/>
    </source>
</evidence>
<dbReference type="PANTHER" id="PTHR41517">
    <property type="entry name" value="1,2-DIOXYGENASE PROTEIN-RELATED"/>
    <property type="match status" value="1"/>
</dbReference>
<feature type="domain" description="Cupin type-2" evidence="4">
    <location>
        <begin position="93"/>
        <end position="160"/>
    </location>
</feature>
<keyword evidence="6" id="KW-1185">Reference proteome</keyword>
<dbReference type="EC" id="1.13.11.4" evidence="3"/>
<proteinExistence type="predicted"/>
<dbReference type="InterPro" id="IPR047183">
    <property type="entry name" value="GDO-like"/>
</dbReference>
<dbReference type="NCBIfam" id="TIGR02272">
    <property type="entry name" value="gentisate_1_2"/>
    <property type="match status" value="1"/>
</dbReference>
<dbReference type="RefSeq" id="WP_310320382.1">
    <property type="nucleotide sequence ID" value="NZ_JAVDWU010000009.1"/>
</dbReference>
<dbReference type="CDD" id="cd02216">
    <property type="entry name" value="cupin_GDO-like_N"/>
    <property type="match status" value="1"/>
</dbReference>
<dbReference type="PANTHER" id="PTHR41517:SF1">
    <property type="entry name" value="CUPIN"/>
    <property type="match status" value="1"/>
</dbReference>
<keyword evidence="1" id="KW-0223">Dioxygenase</keyword>
<dbReference type="SUPFAM" id="SSF51182">
    <property type="entry name" value="RmlC-like cupins"/>
    <property type="match status" value="1"/>
</dbReference>
<reference evidence="5 6" key="1">
    <citation type="submission" date="2023-07" db="EMBL/GenBank/DDBJ databases">
        <title>Sorghum-associated microbial communities from plants grown in Nebraska, USA.</title>
        <authorList>
            <person name="Schachtman D."/>
        </authorList>
    </citation>
    <scope>NUCLEOTIDE SEQUENCE [LARGE SCALE GENOMIC DNA]</scope>
    <source>
        <strain evidence="5 6">4249</strain>
    </source>
</reference>
<gene>
    <name evidence="5" type="ORF">J2W49_004010</name>
</gene>
<evidence type="ECO:0000259" key="4">
    <source>
        <dbReference type="Pfam" id="PF07883"/>
    </source>
</evidence>
<protein>
    <recommendedName>
        <fullName evidence="3">Gentisate 1,2-dioxygenase</fullName>
        <ecNumber evidence="3">1.13.11.4</ecNumber>
    </recommendedName>
</protein>
<dbReference type="InterPro" id="IPR011051">
    <property type="entry name" value="RmlC_Cupin_sf"/>
</dbReference>
<evidence type="ECO:0000256" key="2">
    <source>
        <dbReference type="ARBA" id="ARBA00023002"/>
    </source>
</evidence>
<dbReference type="Pfam" id="PF07883">
    <property type="entry name" value="Cupin_2"/>
    <property type="match status" value="1"/>
</dbReference>
<sequence length="344" mass="38260">MNRSQASAEQLAFYDRIDQHDMAPLWEVLKGLLPQEPKSPCVPAHWRWETTRPHLLEAGRLIGAKEAERRVLVLENPALRGRSCITQTLYAGLQLILPGEIAPSHRHTATAVRLILEGTGGYTTVDGERTPMHRGDFIITPSWSYHDHGNDGAGAVIWLDGLDVPLVRFFDAGFSQQYPEDVQPLTKPYDDSLACIGPGVMVDSGEPVAKRNPLFRYPYEEVRSKLHRLHLHGHVHRAHGVRLRYINPATGGWPTLTMAAWMHLLPTDFAGDAVRRTDATVFCVVEGEGRTQVGEREVEWAPGDVFVAPSWTAVAHRADRGAVLFAMSDRPVQEAAGIWREVAA</sequence>
<evidence type="ECO:0000313" key="6">
    <source>
        <dbReference type="Proteomes" id="UP001265700"/>
    </source>
</evidence>
<name>A0ABU1WSI3_9BURK</name>
<dbReference type="Gene3D" id="2.60.120.10">
    <property type="entry name" value="Jelly Rolls"/>
    <property type="match status" value="1"/>
</dbReference>